<accession>U9UC25</accession>
<name>U9UC25_RHIID</name>
<evidence type="ECO:0000313" key="1">
    <source>
        <dbReference type="EMBL" id="ESA17935.1"/>
    </source>
</evidence>
<dbReference type="EMBL" id="KI279670">
    <property type="protein sequence ID" value="ESA17935.1"/>
    <property type="molecule type" value="Genomic_DNA"/>
</dbReference>
<proteinExistence type="predicted"/>
<organism evidence="1">
    <name type="scientific">Rhizophagus irregularis (strain DAOM 181602 / DAOM 197198 / MUCL 43194)</name>
    <name type="common">Arbuscular mycorrhizal fungus</name>
    <name type="synonym">Glomus intraradices</name>
    <dbReference type="NCBI Taxonomy" id="747089"/>
    <lineage>
        <taxon>Eukaryota</taxon>
        <taxon>Fungi</taxon>
        <taxon>Fungi incertae sedis</taxon>
        <taxon>Mucoromycota</taxon>
        <taxon>Glomeromycotina</taxon>
        <taxon>Glomeromycetes</taxon>
        <taxon>Glomerales</taxon>
        <taxon>Glomeraceae</taxon>
        <taxon>Rhizophagus</taxon>
    </lineage>
</organism>
<sequence length="316" mass="36920">MRAVTQIFLGKFPSLTSFSESAGIAVSSLLLLRTSKQPDMHCQNYSRIGLTLFSTLWRFCRTLLARLPYIIYEIMLVIINRTIGNIILQRHLRMFCDIPLYDESQDLETWSDEIRALTILAKLNEKESASFMRSMLCRAIRKKEEKDSGRLQRNTTDDIEAWLLVRKRNIYKYIDQAQKNLTTLSFDSRDDLEIPRHKFASLCDFLGISEGGRINLLKHYLPNELKTIICNEDLRTVNESWDLIFAFLEKRRLEEEQKLCGILYGPQITLKTFRPGNLIKSTAYEHAEFIRSKLLFILLTKYLSIGFHQSVFTHYA</sequence>
<reference evidence="1" key="1">
    <citation type="submission" date="2013-07" db="EMBL/GenBank/DDBJ databases">
        <title>The genome of an arbuscular mycorrhizal fungus provides insights into the evolution of the oldest plant symbiosis.</title>
        <authorList>
            <consortium name="DOE Joint Genome Institute"/>
            <person name="Tisserant E."/>
            <person name="Malbreil M."/>
            <person name="Kuo A."/>
            <person name="Kohler A."/>
            <person name="Symeonidi A."/>
            <person name="Balestrini R."/>
            <person name="Charron P."/>
            <person name="Duensing N."/>
            <person name="Frei-dit-Frey N."/>
            <person name="Gianinazzi-Pearson V."/>
            <person name="Gilbert B."/>
            <person name="Handa Y."/>
            <person name="Hijri M."/>
            <person name="Kaul R."/>
            <person name="Kawaguchi M."/>
            <person name="Krajinski F."/>
            <person name="Lammers P."/>
            <person name="Lapierre D."/>
            <person name="Masclaux F.G."/>
            <person name="Murat C."/>
            <person name="Morin E."/>
            <person name="Ndikumana S."/>
            <person name="Pagni M."/>
            <person name="Petitpierre D."/>
            <person name="Requena N."/>
            <person name="Rosikiewicz P."/>
            <person name="Riley R."/>
            <person name="Saito K."/>
            <person name="San Clemente H."/>
            <person name="Shapiro H."/>
            <person name="van Tuinen D."/>
            <person name="Becard G."/>
            <person name="Bonfante P."/>
            <person name="Paszkowski U."/>
            <person name="Shachar-Hill Y."/>
            <person name="Young J.P."/>
            <person name="Sanders I.R."/>
            <person name="Henrissat B."/>
            <person name="Rensing S.A."/>
            <person name="Grigoriev I.V."/>
            <person name="Corradi N."/>
            <person name="Roux C."/>
            <person name="Martin F."/>
        </authorList>
    </citation>
    <scope>NUCLEOTIDE SEQUENCE</scope>
    <source>
        <strain evidence="1">DAOM 197198</strain>
    </source>
</reference>
<dbReference type="AlphaFoldDB" id="U9UC25"/>
<dbReference type="VEuPathDB" id="FungiDB:RhiirFUN_011349"/>
<protein>
    <submittedName>
        <fullName evidence="1">Uncharacterized protein</fullName>
    </submittedName>
</protein>
<dbReference type="HOGENOM" id="CLU_880396_0_0_1"/>
<gene>
    <name evidence="1" type="ORF">GLOINDRAFT_84141</name>
</gene>